<dbReference type="GO" id="GO:0008527">
    <property type="term" value="F:taste receptor activity"/>
    <property type="evidence" value="ECO:0007669"/>
    <property type="project" value="InterPro"/>
</dbReference>
<reference evidence="2" key="1">
    <citation type="journal article" date="2020" name="bioRxiv">
        <title>Chromosome-level reference genome of the European wasp spider Argiope bruennichi: a resource for studies on range expansion and evolutionary adaptation.</title>
        <authorList>
            <person name="Sheffer M.M."/>
            <person name="Hoppe A."/>
            <person name="Krehenwinkel H."/>
            <person name="Uhl G."/>
            <person name="Kuss A.W."/>
            <person name="Jensen L."/>
            <person name="Jensen C."/>
            <person name="Gillespie R.G."/>
            <person name="Hoff K.J."/>
            <person name="Prost S."/>
        </authorList>
    </citation>
    <scope>NUCLEOTIDE SEQUENCE</scope>
</reference>
<protein>
    <recommendedName>
        <fullName evidence="4">Gustatory receptor</fullName>
    </recommendedName>
</protein>
<evidence type="ECO:0000256" key="1">
    <source>
        <dbReference type="SAM" id="Phobius"/>
    </source>
</evidence>
<gene>
    <name evidence="2" type="ORF">HNY73_018796</name>
</gene>
<evidence type="ECO:0000313" key="3">
    <source>
        <dbReference type="Proteomes" id="UP000807504"/>
    </source>
</evidence>
<dbReference type="EMBL" id="JABXBU010002228">
    <property type="protein sequence ID" value="KAF8771363.1"/>
    <property type="molecule type" value="Genomic_DNA"/>
</dbReference>
<accession>A0A8T0EFG3</accession>
<proteinExistence type="predicted"/>
<feature type="transmembrane region" description="Helical" evidence="1">
    <location>
        <begin position="157"/>
        <end position="183"/>
    </location>
</feature>
<name>A0A8T0EFG3_ARGBR</name>
<evidence type="ECO:0000313" key="2">
    <source>
        <dbReference type="EMBL" id="KAF8771363.1"/>
    </source>
</evidence>
<feature type="transmembrane region" description="Helical" evidence="1">
    <location>
        <begin position="55"/>
        <end position="78"/>
    </location>
</feature>
<keyword evidence="1" id="KW-1133">Transmembrane helix</keyword>
<organism evidence="2 3">
    <name type="scientific">Argiope bruennichi</name>
    <name type="common">Wasp spider</name>
    <name type="synonym">Aranea bruennichi</name>
    <dbReference type="NCBI Taxonomy" id="94029"/>
    <lineage>
        <taxon>Eukaryota</taxon>
        <taxon>Metazoa</taxon>
        <taxon>Ecdysozoa</taxon>
        <taxon>Arthropoda</taxon>
        <taxon>Chelicerata</taxon>
        <taxon>Arachnida</taxon>
        <taxon>Araneae</taxon>
        <taxon>Araneomorphae</taxon>
        <taxon>Entelegynae</taxon>
        <taxon>Araneoidea</taxon>
        <taxon>Araneidae</taxon>
        <taxon>Argiope</taxon>
    </lineage>
</organism>
<reference evidence="2" key="2">
    <citation type="submission" date="2020-06" db="EMBL/GenBank/DDBJ databases">
        <authorList>
            <person name="Sheffer M."/>
        </authorList>
    </citation>
    <scope>NUCLEOTIDE SEQUENCE</scope>
</reference>
<keyword evidence="1" id="KW-0472">Membrane</keyword>
<dbReference type="Proteomes" id="UP000807504">
    <property type="component" value="Unassembled WGS sequence"/>
</dbReference>
<evidence type="ECO:0008006" key="4">
    <source>
        <dbReference type="Google" id="ProtNLM"/>
    </source>
</evidence>
<dbReference type="InterPro" id="IPR009318">
    <property type="entry name" value="Gustatory_rcpt"/>
</dbReference>
<keyword evidence="1" id="KW-0812">Transmembrane</keyword>
<dbReference type="GO" id="GO:0016020">
    <property type="term" value="C:membrane"/>
    <property type="evidence" value="ECO:0007669"/>
    <property type="project" value="InterPro"/>
</dbReference>
<dbReference type="Pfam" id="PF06151">
    <property type="entry name" value="Trehalose_recp"/>
    <property type="match status" value="1"/>
</dbReference>
<sequence>MTKRQNFLFIFIFGSSLALAILEVLKPDKIRSINNFDSFYGYKVNHCWEIIYPFLYYWMAYLLCPTWVNIVTFLYCLMCQHVSSMLSRLSSRIRNCSPEEFTATQQKDILKHQSKLADVVQLIQKVFSVPSFLISVTHYGICIVAIAIIVHKSFKDLHYIVVIHWTFSITNSFGGLLACLWIAGRLPVEAGILQEEFRKMIRQRLLLTGESEKICFENVLVEKSNFILSGYGIFNFQRNCIAALAGTILTYAILLTSNNSAV</sequence>
<feature type="transmembrane region" description="Helical" evidence="1">
    <location>
        <begin position="132"/>
        <end position="151"/>
    </location>
</feature>
<comment type="caution">
    <text evidence="2">The sequence shown here is derived from an EMBL/GenBank/DDBJ whole genome shotgun (WGS) entry which is preliminary data.</text>
</comment>
<keyword evidence="3" id="KW-1185">Reference proteome</keyword>
<feature type="transmembrane region" description="Helical" evidence="1">
    <location>
        <begin position="7"/>
        <end position="25"/>
    </location>
</feature>
<dbReference type="AlphaFoldDB" id="A0A8T0EFG3"/>